<sequence>MTEGTSGGEQPGNADAESSRPDLIGEFAASGLIDAEGAALGDQETRDSGPSAESIGTTASRGFLWANVGVFTRYMSALLLAAVLARTLSTADYAVMVTLMVVTFYFDNALDLGMGAALVYEQETGISERVQVAFTANLGVTAVLAVLSFFVAPLITAYYHLDGYTNIFRALTVVVILSGLTTIPWSLFMRSMNFKARAGVEVSRDLTRVGVTLGLVAAGKGAWSVILGMIAAYSVWFVLTWLVVKFRPRLRWNLVIVKELFAYAWRMAGTRLLGVLALNGDYIVVGNRRPDQYPMYYQAFRLPEFILGAQLNAMSAVLFPMYSRIRAEGKVAMRDALYKALRLVALFSIPVGIGLALVARDGILLMYGSDSSVSVQTMQILSVTGCVVGLGYATGDLLFAIGRPGVMVRINSVMVPLMLGAMWIVAPYGIVWVATVHLVTAVVFTIIRQLVVNRIVGASAITVVKALIPGIIVATCVLACALPVRLSTQAGFVSMVLIVLAGAVGGLIGIGLSRSARYELRDVVSKVRG</sequence>
<evidence type="ECO:0000256" key="2">
    <source>
        <dbReference type="ARBA" id="ARBA00007430"/>
    </source>
</evidence>
<feature type="transmembrane region" description="Helical" evidence="8">
    <location>
        <begin position="379"/>
        <end position="399"/>
    </location>
</feature>
<accession>A0A6J6SA53</accession>
<feature type="transmembrane region" description="Helical" evidence="8">
    <location>
        <begin position="430"/>
        <end position="451"/>
    </location>
</feature>
<feature type="transmembrane region" description="Helical" evidence="8">
    <location>
        <begin position="343"/>
        <end position="367"/>
    </location>
</feature>
<dbReference type="Pfam" id="PF13440">
    <property type="entry name" value="Polysacc_synt_3"/>
    <property type="match status" value="1"/>
</dbReference>
<proteinExistence type="inferred from homology"/>
<keyword evidence="4 8" id="KW-0812">Transmembrane</keyword>
<comment type="subcellular location">
    <subcellularLocation>
        <location evidence="1">Cell membrane</location>
        <topology evidence="1">Multi-pass membrane protein</topology>
    </subcellularLocation>
</comment>
<gene>
    <name evidence="9" type="ORF">UFOPK2766_00366</name>
    <name evidence="10" type="ORF">UFOPK3519_00586</name>
</gene>
<keyword evidence="3" id="KW-1003">Cell membrane</keyword>
<feature type="transmembrane region" description="Helical" evidence="8">
    <location>
        <begin position="463"/>
        <end position="484"/>
    </location>
</feature>
<dbReference type="EMBL" id="CAFBMG010000031">
    <property type="protein sequence ID" value="CAB4896099.1"/>
    <property type="molecule type" value="Genomic_DNA"/>
</dbReference>
<dbReference type="InterPro" id="IPR050833">
    <property type="entry name" value="Poly_Biosynth_Transport"/>
</dbReference>
<dbReference type="AlphaFoldDB" id="A0A6J6SA53"/>
<reference evidence="9" key="1">
    <citation type="submission" date="2020-05" db="EMBL/GenBank/DDBJ databases">
        <authorList>
            <person name="Chiriac C."/>
            <person name="Salcher M."/>
            <person name="Ghai R."/>
            <person name="Kavagutti S V."/>
        </authorList>
    </citation>
    <scope>NUCLEOTIDE SEQUENCE</scope>
</reference>
<evidence type="ECO:0000256" key="7">
    <source>
        <dbReference type="SAM" id="MobiDB-lite"/>
    </source>
</evidence>
<evidence type="ECO:0000313" key="10">
    <source>
        <dbReference type="EMBL" id="CAB4896099.1"/>
    </source>
</evidence>
<keyword evidence="6 8" id="KW-0472">Membrane</keyword>
<dbReference type="GO" id="GO:0005886">
    <property type="term" value="C:plasma membrane"/>
    <property type="evidence" value="ECO:0007669"/>
    <property type="project" value="UniProtKB-SubCell"/>
</dbReference>
<keyword evidence="5 8" id="KW-1133">Transmembrane helix</keyword>
<dbReference type="CDD" id="cd13127">
    <property type="entry name" value="MATE_tuaB_like"/>
    <property type="match status" value="1"/>
</dbReference>
<evidence type="ECO:0000313" key="9">
    <source>
        <dbReference type="EMBL" id="CAB4731830.1"/>
    </source>
</evidence>
<name>A0A6J6SA53_9ZZZZ</name>
<evidence type="ECO:0000256" key="5">
    <source>
        <dbReference type="ARBA" id="ARBA00022989"/>
    </source>
</evidence>
<feature type="region of interest" description="Disordered" evidence="7">
    <location>
        <begin position="1"/>
        <end position="20"/>
    </location>
</feature>
<organism evidence="9">
    <name type="scientific">freshwater metagenome</name>
    <dbReference type="NCBI Taxonomy" id="449393"/>
    <lineage>
        <taxon>unclassified sequences</taxon>
        <taxon>metagenomes</taxon>
        <taxon>ecological metagenomes</taxon>
    </lineage>
</organism>
<feature type="transmembrane region" description="Helical" evidence="8">
    <location>
        <begin position="264"/>
        <end position="285"/>
    </location>
</feature>
<dbReference type="PANTHER" id="PTHR30250:SF10">
    <property type="entry name" value="LIPOPOLYSACCHARIDE BIOSYNTHESIS PROTEIN WZXC"/>
    <property type="match status" value="1"/>
</dbReference>
<dbReference type="PANTHER" id="PTHR30250">
    <property type="entry name" value="PST FAMILY PREDICTED COLANIC ACID TRANSPORTER"/>
    <property type="match status" value="1"/>
</dbReference>
<evidence type="ECO:0000256" key="8">
    <source>
        <dbReference type="SAM" id="Phobius"/>
    </source>
</evidence>
<feature type="transmembrane region" description="Helical" evidence="8">
    <location>
        <begin position="406"/>
        <end position="424"/>
    </location>
</feature>
<evidence type="ECO:0000256" key="1">
    <source>
        <dbReference type="ARBA" id="ARBA00004651"/>
    </source>
</evidence>
<protein>
    <submittedName>
        <fullName evidence="9">Unannotated protein</fullName>
    </submittedName>
</protein>
<feature type="transmembrane region" description="Helical" evidence="8">
    <location>
        <begin position="222"/>
        <end position="244"/>
    </location>
</feature>
<feature type="transmembrane region" description="Helical" evidence="8">
    <location>
        <begin position="305"/>
        <end position="322"/>
    </location>
</feature>
<feature type="compositionally biased region" description="Gly residues" evidence="7">
    <location>
        <begin position="1"/>
        <end position="10"/>
    </location>
</feature>
<evidence type="ECO:0000256" key="3">
    <source>
        <dbReference type="ARBA" id="ARBA00022475"/>
    </source>
</evidence>
<evidence type="ECO:0000256" key="4">
    <source>
        <dbReference type="ARBA" id="ARBA00022692"/>
    </source>
</evidence>
<evidence type="ECO:0000256" key="6">
    <source>
        <dbReference type="ARBA" id="ARBA00023136"/>
    </source>
</evidence>
<feature type="transmembrane region" description="Helical" evidence="8">
    <location>
        <begin position="167"/>
        <end position="188"/>
    </location>
</feature>
<feature type="transmembrane region" description="Helical" evidence="8">
    <location>
        <begin position="132"/>
        <end position="155"/>
    </location>
</feature>
<comment type="similarity">
    <text evidence="2">Belongs to the polysaccharide synthase family.</text>
</comment>
<dbReference type="EMBL" id="CAEZYU010000010">
    <property type="protein sequence ID" value="CAB4731830.1"/>
    <property type="molecule type" value="Genomic_DNA"/>
</dbReference>
<feature type="transmembrane region" description="Helical" evidence="8">
    <location>
        <begin position="490"/>
        <end position="512"/>
    </location>
</feature>